<sequence>MTGQCGNLIGSKMSEYQHYQDAPADKERVVVYTPKKWKQTRLNSSDAEFEYNLVNASWRSSRR</sequence>
<evidence type="ECO:0000313" key="1">
    <source>
        <dbReference type="EMBL" id="CAK5079489.1"/>
    </source>
</evidence>
<name>A0ACB0ZK59_MELEN</name>
<evidence type="ECO:0000313" key="2">
    <source>
        <dbReference type="Proteomes" id="UP001497535"/>
    </source>
</evidence>
<comment type="caution">
    <text evidence="1">The sequence shown here is derived from an EMBL/GenBank/DDBJ whole genome shotgun (WGS) entry which is preliminary data.</text>
</comment>
<dbReference type="Proteomes" id="UP001497535">
    <property type="component" value="Unassembled WGS sequence"/>
</dbReference>
<proteinExistence type="predicted"/>
<organism evidence="1 2">
    <name type="scientific">Meloidogyne enterolobii</name>
    <name type="common">Root-knot nematode worm</name>
    <name type="synonym">Meloidogyne mayaguensis</name>
    <dbReference type="NCBI Taxonomy" id="390850"/>
    <lineage>
        <taxon>Eukaryota</taxon>
        <taxon>Metazoa</taxon>
        <taxon>Ecdysozoa</taxon>
        <taxon>Nematoda</taxon>
        <taxon>Chromadorea</taxon>
        <taxon>Rhabditida</taxon>
        <taxon>Tylenchina</taxon>
        <taxon>Tylenchomorpha</taxon>
        <taxon>Tylenchoidea</taxon>
        <taxon>Meloidogynidae</taxon>
        <taxon>Meloidogyninae</taxon>
        <taxon>Meloidogyne</taxon>
    </lineage>
</organism>
<dbReference type="EMBL" id="CAVMJV010000038">
    <property type="protein sequence ID" value="CAK5079489.1"/>
    <property type="molecule type" value="Genomic_DNA"/>
</dbReference>
<protein>
    <submittedName>
        <fullName evidence="1">Uncharacterized protein</fullName>
    </submittedName>
</protein>
<accession>A0ACB0ZK59</accession>
<keyword evidence="2" id="KW-1185">Reference proteome</keyword>
<gene>
    <name evidence="1" type="ORF">MENTE1834_LOCUS26602</name>
</gene>
<reference evidence="1" key="1">
    <citation type="submission" date="2023-11" db="EMBL/GenBank/DDBJ databases">
        <authorList>
            <person name="Poullet M."/>
        </authorList>
    </citation>
    <scope>NUCLEOTIDE SEQUENCE</scope>
    <source>
        <strain evidence="1">E1834</strain>
    </source>
</reference>